<dbReference type="EMBL" id="VLLI01000022">
    <property type="protein sequence ID" value="TWI94019.1"/>
    <property type="molecule type" value="Genomic_DNA"/>
</dbReference>
<evidence type="ECO:0000313" key="1">
    <source>
        <dbReference type="EMBL" id="TWI94019.1"/>
    </source>
</evidence>
<organism evidence="1 2">
    <name type="scientific">Mucilaginibacter frigoritolerans</name>
    <dbReference type="NCBI Taxonomy" id="652788"/>
    <lineage>
        <taxon>Bacteria</taxon>
        <taxon>Pseudomonadati</taxon>
        <taxon>Bacteroidota</taxon>
        <taxon>Sphingobacteriia</taxon>
        <taxon>Sphingobacteriales</taxon>
        <taxon>Sphingobacteriaceae</taxon>
        <taxon>Mucilaginibacter</taxon>
    </lineage>
</organism>
<reference evidence="1 2" key="1">
    <citation type="submission" date="2019-07" db="EMBL/GenBank/DDBJ databases">
        <title>Genomic Encyclopedia of Archaeal and Bacterial Type Strains, Phase II (KMG-II): from individual species to whole genera.</title>
        <authorList>
            <person name="Goeker M."/>
        </authorList>
    </citation>
    <scope>NUCLEOTIDE SEQUENCE [LARGE SCALE GENOMIC DNA]</scope>
    <source>
        <strain evidence="1 2">ATCC BAA-1854</strain>
    </source>
</reference>
<protein>
    <recommendedName>
        <fullName evidence="3">Lipoprotein</fullName>
    </recommendedName>
</protein>
<sequence>MKQTIYFLSIIILMGCSQPKSTSDSSISKDAVSKAMTSDDSLKAIIGANINKQPVIDTVFLGFTFSMTKKQAIAHYAELIKQKKLVMNDQDQHYEYPMIFELAKAKAIIAPEFQGDKLYKLSLLITSAEEVATEETVYLQVATTYMKKYSGFTLFKTSDALDPSEKEFHWVKNNLHIFLHKTVDGSVVSYINLPADKLIDDNKAKEADSAQTQTKKDI</sequence>
<evidence type="ECO:0008006" key="3">
    <source>
        <dbReference type="Google" id="ProtNLM"/>
    </source>
</evidence>
<dbReference type="PROSITE" id="PS51257">
    <property type="entry name" value="PROKAR_LIPOPROTEIN"/>
    <property type="match status" value="1"/>
</dbReference>
<dbReference type="Proteomes" id="UP000317010">
    <property type="component" value="Unassembled WGS sequence"/>
</dbReference>
<name>A0A562TKE6_9SPHI</name>
<keyword evidence="2" id="KW-1185">Reference proteome</keyword>
<accession>A0A562TKE6</accession>
<dbReference type="RefSeq" id="WP_144916731.1">
    <property type="nucleotide sequence ID" value="NZ_VLLI01000022.1"/>
</dbReference>
<proteinExistence type="predicted"/>
<gene>
    <name evidence="1" type="ORF">JN11_04836</name>
</gene>
<dbReference type="AlphaFoldDB" id="A0A562TKE6"/>
<dbReference type="OrthoDB" id="1442221at2"/>
<comment type="caution">
    <text evidence="1">The sequence shown here is derived from an EMBL/GenBank/DDBJ whole genome shotgun (WGS) entry which is preliminary data.</text>
</comment>
<evidence type="ECO:0000313" key="2">
    <source>
        <dbReference type="Proteomes" id="UP000317010"/>
    </source>
</evidence>